<reference evidence="2 3" key="1">
    <citation type="submission" date="2024-04" db="EMBL/GenBank/DDBJ databases">
        <authorList>
            <person name="Fracassetti M."/>
        </authorList>
    </citation>
    <scope>NUCLEOTIDE SEQUENCE [LARGE SCALE GENOMIC DNA]</scope>
</reference>
<gene>
    <name evidence="2" type="ORF">LTRI10_LOCUS27922</name>
</gene>
<dbReference type="AlphaFoldDB" id="A0AAV2ELR5"/>
<feature type="region of interest" description="Disordered" evidence="1">
    <location>
        <begin position="71"/>
        <end position="101"/>
    </location>
</feature>
<organism evidence="2 3">
    <name type="scientific">Linum trigynum</name>
    <dbReference type="NCBI Taxonomy" id="586398"/>
    <lineage>
        <taxon>Eukaryota</taxon>
        <taxon>Viridiplantae</taxon>
        <taxon>Streptophyta</taxon>
        <taxon>Embryophyta</taxon>
        <taxon>Tracheophyta</taxon>
        <taxon>Spermatophyta</taxon>
        <taxon>Magnoliopsida</taxon>
        <taxon>eudicotyledons</taxon>
        <taxon>Gunneridae</taxon>
        <taxon>Pentapetalae</taxon>
        <taxon>rosids</taxon>
        <taxon>fabids</taxon>
        <taxon>Malpighiales</taxon>
        <taxon>Linaceae</taxon>
        <taxon>Linum</taxon>
    </lineage>
</organism>
<protein>
    <submittedName>
        <fullName evidence="2">Uncharacterized protein</fullName>
    </submittedName>
</protein>
<dbReference type="Proteomes" id="UP001497516">
    <property type="component" value="Chromosome 5"/>
</dbReference>
<dbReference type="EMBL" id="OZ034818">
    <property type="protein sequence ID" value="CAL1386906.1"/>
    <property type="molecule type" value="Genomic_DNA"/>
</dbReference>
<evidence type="ECO:0000256" key="1">
    <source>
        <dbReference type="SAM" id="MobiDB-lite"/>
    </source>
</evidence>
<sequence length="101" mass="11292">MTVIPTCPSINTATSEPGSYDAWLEKYNARQAFIMARLSATGNQLREMENLLWERNHGMVDPSTLSLVESAGVRDPFSPPPGECHRDRGFLPPHVRRNVTP</sequence>
<proteinExistence type="predicted"/>
<accession>A0AAV2ELR5</accession>
<keyword evidence="3" id="KW-1185">Reference proteome</keyword>
<name>A0AAV2ELR5_9ROSI</name>
<evidence type="ECO:0000313" key="2">
    <source>
        <dbReference type="EMBL" id="CAL1386906.1"/>
    </source>
</evidence>
<evidence type="ECO:0000313" key="3">
    <source>
        <dbReference type="Proteomes" id="UP001497516"/>
    </source>
</evidence>